<name>A0A7D4BEV8_9BACL</name>
<accession>A0A7D4BEV8</accession>
<dbReference type="SFLD" id="SFLDG01129">
    <property type="entry name" value="C1.5:_HAD__Beta-PGM__Phosphata"/>
    <property type="match status" value="1"/>
</dbReference>
<evidence type="ECO:0000313" key="3">
    <source>
        <dbReference type="Proteomes" id="UP000503088"/>
    </source>
</evidence>
<dbReference type="PRINTS" id="PR00413">
    <property type="entry name" value="HADHALOGNASE"/>
</dbReference>
<dbReference type="SUPFAM" id="SSF56784">
    <property type="entry name" value="HAD-like"/>
    <property type="match status" value="1"/>
</dbReference>
<dbReference type="InterPro" id="IPR023214">
    <property type="entry name" value="HAD_sf"/>
</dbReference>
<dbReference type="KEGG" id="kpul:GXN76_04980"/>
<evidence type="ECO:0000313" key="2">
    <source>
        <dbReference type="EMBL" id="QKG83892.1"/>
    </source>
</evidence>
<keyword evidence="1 2" id="KW-0378">Hydrolase</keyword>
<dbReference type="InterPro" id="IPR051540">
    <property type="entry name" value="S-2-haloacid_dehalogenase"/>
</dbReference>
<dbReference type="Gene3D" id="3.40.50.1000">
    <property type="entry name" value="HAD superfamily/HAD-like"/>
    <property type="match status" value="1"/>
</dbReference>
<proteinExistence type="predicted"/>
<dbReference type="PANTHER" id="PTHR43316">
    <property type="entry name" value="HYDROLASE, HALOACID DELAHOGENASE-RELATED"/>
    <property type="match status" value="1"/>
</dbReference>
<keyword evidence="3" id="KW-1185">Reference proteome</keyword>
<dbReference type="AlphaFoldDB" id="A0A7D4BEV8"/>
<gene>
    <name evidence="2" type="ORF">GXN76_04980</name>
</gene>
<evidence type="ECO:0000256" key="1">
    <source>
        <dbReference type="ARBA" id="ARBA00022801"/>
    </source>
</evidence>
<protein>
    <submittedName>
        <fullName evidence="2">HAD family hydrolase</fullName>
    </submittedName>
</protein>
<dbReference type="EMBL" id="CP048104">
    <property type="protein sequence ID" value="QKG83892.1"/>
    <property type="molecule type" value="Genomic_DNA"/>
</dbReference>
<dbReference type="Proteomes" id="UP000503088">
    <property type="component" value="Chromosome"/>
</dbReference>
<dbReference type="InterPro" id="IPR036412">
    <property type="entry name" value="HAD-like_sf"/>
</dbReference>
<dbReference type="GO" id="GO:0016787">
    <property type="term" value="F:hydrolase activity"/>
    <property type="evidence" value="ECO:0007669"/>
    <property type="project" value="UniProtKB-KW"/>
</dbReference>
<dbReference type="Pfam" id="PF00702">
    <property type="entry name" value="Hydrolase"/>
    <property type="match status" value="1"/>
</dbReference>
<dbReference type="PANTHER" id="PTHR43316:SF3">
    <property type="entry name" value="HALOACID DEHALOGENASE, TYPE II (AFU_ORTHOLOGUE AFUA_2G07750)-RELATED"/>
    <property type="match status" value="1"/>
</dbReference>
<dbReference type="InterPro" id="IPR006439">
    <property type="entry name" value="HAD-SF_hydro_IA"/>
</dbReference>
<organism evidence="2 3">
    <name type="scientific">Kroppenstedtia pulmonis</name>
    <dbReference type="NCBI Taxonomy" id="1380685"/>
    <lineage>
        <taxon>Bacteria</taxon>
        <taxon>Bacillati</taxon>
        <taxon>Bacillota</taxon>
        <taxon>Bacilli</taxon>
        <taxon>Bacillales</taxon>
        <taxon>Thermoactinomycetaceae</taxon>
        <taxon>Kroppenstedtia</taxon>
    </lineage>
</organism>
<sequence length="239" mass="27890">MKVKACCFDLDGTLLPMELDDFIAEYFRALVPYVAHLMPPKQFFVYMGDAMKRMIGDDDPNRTNEEVFMERFLSRSGLEQDKVWPLLERFYEEEFPKLRKYVTPTPVARQVVQAAMEQGMDVIVATNPVFPRAAIEERLRWAGVEDLIKWVTVYEESHFCKPHVQYYQEVAGRLGVLPEECVMIGNDMQEDMVAETIGMKTYFLKDCRIDRGEPVYHPNQEGNLNDLLEDIRNQRGVFQ</sequence>
<dbReference type="RefSeq" id="WP_173221065.1">
    <property type="nucleotide sequence ID" value="NZ_CP048104.1"/>
</dbReference>
<dbReference type="SFLD" id="SFLDS00003">
    <property type="entry name" value="Haloacid_Dehalogenase"/>
    <property type="match status" value="1"/>
</dbReference>
<reference evidence="2 3" key="1">
    <citation type="submission" date="2020-01" db="EMBL/GenBank/DDBJ databases">
        <authorList>
            <person name="Gulvik C.A."/>
            <person name="Batra D.G."/>
        </authorList>
    </citation>
    <scope>NUCLEOTIDE SEQUENCE [LARGE SCALE GENOMIC DNA]</scope>
    <source>
        <strain evidence="2 3">W9323</strain>
    </source>
</reference>